<evidence type="ECO:0000313" key="3">
    <source>
        <dbReference type="Proteomes" id="UP000176233"/>
    </source>
</evidence>
<organism evidence="2 3">
    <name type="scientific">Candidatus Doudnabacteria bacterium RIFCSPHIGHO2_01_FULL_45_18</name>
    <dbReference type="NCBI Taxonomy" id="1817823"/>
    <lineage>
        <taxon>Bacteria</taxon>
        <taxon>Candidatus Doudnaibacteriota</taxon>
    </lineage>
</organism>
<dbReference type="Proteomes" id="UP000176233">
    <property type="component" value="Unassembled WGS sequence"/>
</dbReference>
<keyword evidence="1" id="KW-1133">Transmembrane helix</keyword>
<accession>A0A1F5NS70</accession>
<name>A0A1F5NS70_9BACT</name>
<comment type="caution">
    <text evidence="2">The sequence shown here is derived from an EMBL/GenBank/DDBJ whole genome shotgun (WGS) entry which is preliminary data.</text>
</comment>
<evidence type="ECO:0000313" key="2">
    <source>
        <dbReference type="EMBL" id="OGE80488.1"/>
    </source>
</evidence>
<feature type="transmembrane region" description="Helical" evidence="1">
    <location>
        <begin position="39"/>
        <end position="61"/>
    </location>
</feature>
<keyword evidence="1" id="KW-0812">Transmembrane</keyword>
<reference evidence="2 3" key="1">
    <citation type="journal article" date="2016" name="Nat. Commun.">
        <title>Thousands of microbial genomes shed light on interconnected biogeochemical processes in an aquifer system.</title>
        <authorList>
            <person name="Anantharaman K."/>
            <person name="Brown C.T."/>
            <person name="Hug L.A."/>
            <person name="Sharon I."/>
            <person name="Castelle C.J."/>
            <person name="Probst A.J."/>
            <person name="Thomas B.C."/>
            <person name="Singh A."/>
            <person name="Wilkins M.J."/>
            <person name="Karaoz U."/>
            <person name="Brodie E.L."/>
            <person name="Williams K.H."/>
            <person name="Hubbard S.S."/>
            <person name="Banfield J.F."/>
        </authorList>
    </citation>
    <scope>NUCLEOTIDE SEQUENCE [LARGE SCALE GENOMIC DNA]</scope>
</reference>
<proteinExistence type="predicted"/>
<protein>
    <submittedName>
        <fullName evidence="2">Uncharacterized protein</fullName>
    </submittedName>
</protein>
<feature type="transmembrane region" description="Helical" evidence="1">
    <location>
        <begin position="82"/>
        <end position="104"/>
    </location>
</feature>
<gene>
    <name evidence="2" type="ORF">A2660_01350</name>
</gene>
<dbReference type="InterPro" id="IPR043993">
    <property type="entry name" value="T4SS_pilin"/>
</dbReference>
<keyword evidence="1" id="KW-0472">Membrane</keyword>
<evidence type="ECO:0000256" key="1">
    <source>
        <dbReference type="SAM" id="Phobius"/>
    </source>
</evidence>
<dbReference type="Pfam" id="PF18895">
    <property type="entry name" value="T4SS_pilin"/>
    <property type="match status" value="1"/>
</dbReference>
<dbReference type="EMBL" id="MFEJ01000011">
    <property type="protein sequence ID" value="OGE80488.1"/>
    <property type="molecule type" value="Genomic_DNA"/>
</dbReference>
<sequence>MLVFANFSQAALVNCGSYNENGTRQSDCTLGSLIDTVGLIINFLLSWAWLVSILFIVVSGIRMVLSGGNEERLSSAKASLSNAIIGFILILLSFVIINLVIGLFTGGSTLGPNAFLDAFRLIPR</sequence>
<dbReference type="AlphaFoldDB" id="A0A1F5NS70"/>